<dbReference type="OrthoDB" id="566138at2759"/>
<evidence type="ECO:0000313" key="4">
    <source>
        <dbReference type="Proteomes" id="UP000439903"/>
    </source>
</evidence>
<dbReference type="EMBL" id="WTPW01000107">
    <property type="protein sequence ID" value="KAF0547184.1"/>
    <property type="molecule type" value="Genomic_DNA"/>
</dbReference>
<comment type="caution">
    <text evidence="3">The sequence shown here is derived from an EMBL/GenBank/DDBJ whole genome shotgun (WGS) entry which is preliminary data.</text>
</comment>
<dbReference type="PANTHER" id="PTHR11895">
    <property type="entry name" value="TRANSAMIDASE"/>
    <property type="match status" value="1"/>
</dbReference>
<evidence type="ECO:0000256" key="1">
    <source>
        <dbReference type="ARBA" id="ARBA00009199"/>
    </source>
</evidence>
<dbReference type="PROSITE" id="PS00571">
    <property type="entry name" value="AMIDASES"/>
    <property type="match status" value="1"/>
</dbReference>
<dbReference type="Pfam" id="PF01425">
    <property type="entry name" value="Amidase"/>
    <property type="match status" value="1"/>
</dbReference>
<accession>A0A8H4ESM5</accession>
<organism evidence="3 4">
    <name type="scientific">Gigaspora margarita</name>
    <dbReference type="NCBI Taxonomy" id="4874"/>
    <lineage>
        <taxon>Eukaryota</taxon>
        <taxon>Fungi</taxon>
        <taxon>Fungi incertae sedis</taxon>
        <taxon>Mucoromycota</taxon>
        <taxon>Glomeromycotina</taxon>
        <taxon>Glomeromycetes</taxon>
        <taxon>Diversisporales</taxon>
        <taxon>Gigasporaceae</taxon>
        <taxon>Gigaspora</taxon>
    </lineage>
</organism>
<dbReference type="InterPro" id="IPR023631">
    <property type="entry name" value="Amidase_dom"/>
</dbReference>
<dbReference type="PANTHER" id="PTHR11895:SF67">
    <property type="entry name" value="AMIDASE DOMAIN-CONTAINING PROTEIN"/>
    <property type="match status" value="1"/>
</dbReference>
<dbReference type="Gene3D" id="3.90.1300.10">
    <property type="entry name" value="Amidase signature (AS) domain"/>
    <property type="match status" value="1"/>
</dbReference>
<feature type="domain" description="Amidase" evidence="2">
    <location>
        <begin position="140"/>
        <end position="552"/>
    </location>
</feature>
<keyword evidence="4" id="KW-1185">Reference proteome</keyword>
<evidence type="ECO:0000313" key="3">
    <source>
        <dbReference type="EMBL" id="KAF0547184.1"/>
    </source>
</evidence>
<comment type="similarity">
    <text evidence="1">Belongs to the amidase family.</text>
</comment>
<dbReference type="InterPro" id="IPR036928">
    <property type="entry name" value="AS_sf"/>
</dbReference>
<dbReference type="InterPro" id="IPR000120">
    <property type="entry name" value="Amidase"/>
</dbReference>
<dbReference type="Proteomes" id="UP000439903">
    <property type="component" value="Unassembled WGS sequence"/>
</dbReference>
<dbReference type="SUPFAM" id="SSF75304">
    <property type="entry name" value="Amidase signature (AS) enzymes"/>
    <property type="match status" value="1"/>
</dbReference>
<dbReference type="GO" id="GO:0003824">
    <property type="term" value="F:catalytic activity"/>
    <property type="evidence" value="ECO:0007669"/>
    <property type="project" value="InterPro"/>
</dbReference>
<gene>
    <name evidence="3" type="ORF">F8M41_000755</name>
</gene>
<name>A0A8H4ESM5_GIGMA</name>
<dbReference type="AlphaFoldDB" id="A0A8H4ESM5"/>
<evidence type="ECO:0000259" key="2">
    <source>
        <dbReference type="Pfam" id="PF01425"/>
    </source>
</evidence>
<proteinExistence type="inferred from homology"/>
<reference evidence="3 4" key="1">
    <citation type="journal article" date="2019" name="Environ. Microbiol.">
        <title>At the nexus of three kingdoms: the genome of the mycorrhizal fungus Gigaspora margarita provides insights into plant, endobacterial and fungal interactions.</title>
        <authorList>
            <person name="Venice F."/>
            <person name="Ghignone S."/>
            <person name="Salvioli di Fossalunga A."/>
            <person name="Amselem J."/>
            <person name="Novero M."/>
            <person name="Xianan X."/>
            <person name="Sedzielewska Toro K."/>
            <person name="Morin E."/>
            <person name="Lipzen A."/>
            <person name="Grigoriev I.V."/>
            <person name="Henrissat B."/>
            <person name="Martin F.M."/>
            <person name="Bonfante P."/>
        </authorList>
    </citation>
    <scope>NUCLEOTIDE SEQUENCE [LARGE SCALE GENOMIC DNA]</scope>
    <source>
        <strain evidence="3 4">BEG34</strain>
    </source>
</reference>
<dbReference type="InterPro" id="IPR020556">
    <property type="entry name" value="Amidase_CS"/>
</dbReference>
<protein>
    <submittedName>
        <fullName evidence="3">Amidase signature enzyme</fullName>
    </submittedName>
</protein>
<sequence length="579" mass="64552">MSSRHDHEIKLEPTPRMFIPYVSGLPLRLLVLFLEYVPGLSNYFFWSRKINVLRNKRFNDEITVMPLPLPNEVFGIEEPMIINGLEIFDQKNKYNPILENQKFLCARDFTEAYLAKRVTPIQVCEKLIDKIDHSCSKACDPPLYGMYQYHKDDIMAQAKASTARYNQKLSLGPLDGVPVAIKDEFDVFGYETHGGTLFLNRGKPASKDAFLVKKLKDQGAIIIGKTNMHEIGFGTTTNNPNTQTTRNPYNPNHYCGGSSGGSACVVSSGLCPIAVGCDGGGSIRIPSSFCGIYGLKPTCGRISMTGDYPFINSVGVAGPMAANVDDLALAYYVMAGKDPEDPKTLLQPSPTLHNIYHTNTLTDLKIGVFSAWNKQVIDPNIKFALQTFMNEFQLRGAKFIEIDIPELDNARIAHLITITSELCSTMNGYRKSLRLLSPPNKMNFAVYNHISSSDYIKAQQIRTRIMRNFSKIFTGVNLILTPTCAITAPPIYPRALKYGEINPSVTYNGVMYTQLANLIGIPAITVPAGYNDKDLPIGLQFMAKWYDEATLLRVAKASEEILGSNRRKPSEKYWFGDLL</sequence>